<dbReference type="InterPro" id="IPR013785">
    <property type="entry name" value="Aldolase_TIM"/>
</dbReference>
<proteinExistence type="inferred from homology"/>
<sequence>MYSSFDKQCNGYTMVMDKGIGFHQMKDQIAIAKPYMQFVKYGFGTSCLYQPEALLQKNRLLKDHEIIAYPGGTLFEAAYVKQLTDVFFEEIISYEFTGVEISHGTVDIPDKEKYEFIRRGKSLDLTVLSEIGKKTETGFHSLLDSIKHDLEAGADFVILEGRESGTSGLYDNEGNIQEEVLETLSKEPDLLRYIIWEAPCKDQQVAIINVLGVDVHFGNVAFEDILSVATLRKGLRSDTMLTCLK</sequence>
<comment type="similarity">
    <text evidence="1">Belongs to the phosphosulfolactate synthase family.</text>
</comment>
<dbReference type="AlphaFoldDB" id="A0A1E5L6M2"/>
<dbReference type="RefSeq" id="WP_069701728.1">
    <property type="nucleotide sequence ID" value="NZ_MJAT01000012.1"/>
</dbReference>
<dbReference type="EMBL" id="MJAT01000012">
    <property type="protein sequence ID" value="OEH85644.1"/>
    <property type="molecule type" value="Genomic_DNA"/>
</dbReference>
<dbReference type="Proteomes" id="UP000095255">
    <property type="component" value="Unassembled WGS sequence"/>
</dbReference>
<dbReference type="OrthoDB" id="7809088at2"/>
<comment type="caution">
    <text evidence="2">The sequence shown here is derived from an EMBL/GenBank/DDBJ whole genome shotgun (WGS) entry which is preliminary data.</text>
</comment>
<protein>
    <recommendedName>
        <fullName evidence="4">Phosphosulfolactate synthase</fullName>
    </recommendedName>
</protein>
<dbReference type="InterPro" id="IPR003830">
    <property type="entry name" value="ComA_synth"/>
</dbReference>
<evidence type="ECO:0000313" key="3">
    <source>
        <dbReference type="Proteomes" id="UP000095255"/>
    </source>
</evidence>
<evidence type="ECO:0008006" key="4">
    <source>
        <dbReference type="Google" id="ProtNLM"/>
    </source>
</evidence>
<dbReference type="STRING" id="1390249.BHU72_02275"/>
<keyword evidence="3" id="KW-1185">Reference proteome</keyword>
<evidence type="ECO:0000313" key="2">
    <source>
        <dbReference type="EMBL" id="OEH85644.1"/>
    </source>
</evidence>
<gene>
    <name evidence="2" type="ORF">BHU72_02275</name>
</gene>
<dbReference type="SUPFAM" id="SSF102110">
    <property type="entry name" value="(2r)-phospho-3-sulfolactate synthase ComA"/>
    <property type="match status" value="1"/>
</dbReference>
<organism evidence="2 3">
    <name type="scientific">Desulfuribacillus stibiiarsenatis</name>
    <dbReference type="NCBI Taxonomy" id="1390249"/>
    <lineage>
        <taxon>Bacteria</taxon>
        <taxon>Bacillati</taxon>
        <taxon>Bacillota</taxon>
        <taxon>Desulfuribacillia</taxon>
        <taxon>Desulfuribacillales</taxon>
        <taxon>Desulfuribacillaceae</taxon>
        <taxon>Desulfuribacillus</taxon>
    </lineage>
</organism>
<dbReference type="InterPro" id="IPR036112">
    <property type="entry name" value="ComA_synth_sf"/>
</dbReference>
<dbReference type="Gene3D" id="3.20.20.70">
    <property type="entry name" value="Aldolase class I"/>
    <property type="match status" value="1"/>
</dbReference>
<accession>A0A1E5L6M2</accession>
<evidence type="ECO:0000256" key="1">
    <source>
        <dbReference type="ARBA" id="ARBA00010424"/>
    </source>
</evidence>
<name>A0A1E5L6M2_9FIRM</name>
<dbReference type="Pfam" id="PF02679">
    <property type="entry name" value="ComA"/>
    <property type="match status" value="1"/>
</dbReference>
<reference evidence="2 3" key="1">
    <citation type="submission" date="2016-09" db="EMBL/GenBank/DDBJ databases">
        <title>Desulfuribacillus arsenicus sp. nov., an obligately anaerobic, dissimilatory arsenic- and antimonate-reducing bacterium isolated from anoxic sediments.</title>
        <authorList>
            <person name="Abin C.A."/>
            <person name="Hollibaugh J.T."/>
        </authorList>
    </citation>
    <scope>NUCLEOTIDE SEQUENCE [LARGE SCALE GENOMIC DNA]</scope>
    <source>
        <strain evidence="2 3">MLFW-2</strain>
    </source>
</reference>